<protein>
    <recommendedName>
        <fullName evidence="1">Serine aminopeptidase S33 domain-containing protein</fullName>
    </recommendedName>
</protein>
<reference evidence="2" key="1">
    <citation type="submission" date="2018-05" db="EMBL/GenBank/DDBJ databases">
        <authorList>
            <person name="Lanie J.A."/>
            <person name="Ng W.-L."/>
            <person name="Kazmierczak K.M."/>
            <person name="Andrzejewski T.M."/>
            <person name="Davidsen T.M."/>
            <person name="Wayne K.J."/>
            <person name="Tettelin H."/>
            <person name="Glass J.I."/>
            <person name="Rusch D."/>
            <person name="Podicherti R."/>
            <person name="Tsui H.-C.T."/>
            <person name="Winkler M.E."/>
        </authorList>
    </citation>
    <scope>NUCLEOTIDE SEQUENCE</scope>
</reference>
<feature type="domain" description="Serine aminopeptidase S33" evidence="1">
    <location>
        <begin position="7"/>
        <end position="207"/>
    </location>
</feature>
<dbReference type="InterPro" id="IPR051044">
    <property type="entry name" value="MAG_DAG_Lipase"/>
</dbReference>
<dbReference type="PANTHER" id="PTHR11614">
    <property type="entry name" value="PHOSPHOLIPASE-RELATED"/>
    <property type="match status" value="1"/>
</dbReference>
<proteinExistence type="predicted"/>
<evidence type="ECO:0000313" key="2">
    <source>
        <dbReference type="EMBL" id="SVC15803.1"/>
    </source>
</evidence>
<gene>
    <name evidence="2" type="ORF">METZ01_LOCUS268657</name>
</gene>
<dbReference type="Gene3D" id="3.40.50.1820">
    <property type="entry name" value="alpha/beta hydrolase"/>
    <property type="match status" value="1"/>
</dbReference>
<evidence type="ECO:0000259" key="1">
    <source>
        <dbReference type="Pfam" id="PF12146"/>
    </source>
</evidence>
<dbReference type="InterPro" id="IPR022742">
    <property type="entry name" value="Hydrolase_4"/>
</dbReference>
<sequence>MPYKGALLIHGLTDTPFIMSDLGERFKEKCYWVRSILLPGHGTVPGDLLDVDYEEWVKAIDAGVDSFQGQVEEIYLVGFSTGTSLSLHYVLRKKNPKSIKGLVFLAPGIKEKSHFGFVASLIAGIGNIIPKVAWLAIYPDEDKIKYESFTANAGAQFHSLTKNLRELAEENSPITIPTFMAISSADATVDSDQARLFFCKITENAKNQMIWYTAKEQKDDPKETCEGFIVKRVRNLDAGILDYAHLSLPVHPDNIYYGRNGEYKSCLTYSQFNHTNEQDDPNLKKCKEGKIGFKNSLMYGEHTDENKKDYVVRRLTFN</sequence>
<accession>A0A382JX42</accession>
<dbReference type="SUPFAM" id="SSF53474">
    <property type="entry name" value="alpha/beta-Hydrolases"/>
    <property type="match status" value="1"/>
</dbReference>
<organism evidence="2">
    <name type="scientific">marine metagenome</name>
    <dbReference type="NCBI Taxonomy" id="408172"/>
    <lineage>
        <taxon>unclassified sequences</taxon>
        <taxon>metagenomes</taxon>
        <taxon>ecological metagenomes</taxon>
    </lineage>
</organism>
<feature type="non-terminal residue" evidence="2">
    <location>
        <position position="318"/>
    </location>
</feature>
<name>A0A382JX42_9ZZZZ</name>
<dbReference type="Pfam" id="PF12146">
    <property type="entry name" value="Hydrolase_4"/>
    <property type="match status" value="1"/>
</dbReference>
<dbReference type="AlphaFoldDB" id="A0A382JX42"/>
<dbReference type="EMBL" id="UINC01076538">
    <property type="protein sequence ID" value="SVC15803.1"/>
    <property type="molecule type" value="Genomic_DNA"/>
</dbReference>
<dbReference type="InterPro" id="IPR029058">
    <property type="entry name" value="AB_hydrolase_fold"/>
</dbReference>